<evidence type="ECO:0000256" key="2">
    <source>
        <dbReference type="PROSITE-ProRule" id="PRU00339"/>
    </source>
</evidence>
<dbReference type="Gene3D" id="1.25.40.10">
    <property type="entry name" value="Tetratricopeptide repeat domain"/>
    <property type="match status" value="1"/>
</dbReference>
<dbReference type="STRING" id="1385515.GCA_000423325_01921"/>
<dbReference type="GO" id="GO:0043093">
    <property type="term" value="P:FtsZ-dependent cytokinesis"/>
    <property type="evidence" value="ECO:0007669"/>
    <property type="project" value="UniProtKB-UniRule"/>
</dbReference>
<organism evidence="5 6">
    <name type="scientific">Lysobacter defluvii IMMIB APB-9 = DSM 18482</name>
    <dbReference type="NCBI Taxonomy" id="1385515"/>
    <lineage>
        <taxon>Bacteria</taxon>
        <taxon>Pseudomonadati</taxon>
        <taxon>Pseudomonadota</taxon>
        <taxon>Gammaproteobacteria</taxon>
        <taxon>Lysobacterales</taxon>
        <taxon>Lysobacteraceae</taxon>
        <taxon>Novilysobacter</taxon>
    </lineage>
</organism>
<dbReference type="GO" id="GO:0070206">
    <property type="term" value="P:protein trimerization"/>
    <property type="evidence" value="ECO:0007669"/>
    <property type="project" value="InterPro"/>
</dbReference>
<dbReference type="eggNOG" id="COG1729">
    <property type="taxonomic scope" value="Bacteria"/>
</dbReference>
<dbReference type="Pfam" id="PF13432">
    <property type="entry name" value="TPR_16"/>
    <property type="match status" value="1"/>
</dbReference>
<feature type="compositionally biased region" description="Low complexity" evidence="3">
    <location>
        <begin position="117"/>
        <end position="137"/>
    </location>
</feature>
<dbReference type="HAMAP" id="MF_02066">
    <property type="entry name" value="CpoB"/>
    <property type="match status" value="1"/>
</dbReference>
<evidence type="ECO:0000256" key="3">
    <source>
        <dbReference type="SAM" id="MobiDB-lite"/>
    </source>
</evidence>
<comment type="similarity">
    <text evidence="1">Belongs to the CpoB family.</text>
</comment>
<dbReference type="Pfam" id="PF13174">
    <property type="entry name" value="TPR_6"/>
    <property type="match status" value="1"/>
</dbReference>
<feature type="signal peptide" evidence="1">
    <location>
        <begin position="1"/>
        <end position="27"/>
    </location>
</feature>
<feature type="domain" description="YbgF trimerisation" evidence="4">
    <location>
        <begin position="31"/>
        <end position="104"/>
    </location>
</feature>
<evidence type="ECO:0000259" key="4">
    <source>
        <dbReference type="Pfam" id="PF16331"/>
    </source>
</evidence>
<proteinExistence type="inferred from homology"/>
<dbReference type="Pfam" id="PF16331">
    <property type="entry name" value="TolA_bind_tri"/>
    <property type="match status" value="1"/>
</dbReference>
<dbReference type="InterPro" id="IPR011990">
    <property type="entry name" value="TPR-like_helical_dom_sf"/>
</dbReference>
<dbReference type="OrthoDB" id="9768142at2"/>
<comment type="subcellular location">
    <subcellularLocation>
        <location evidence="1">Periplasm</location>
    </subcellularLocation>
</comment>
<keyword evidence="1" id="KW-0131">Cell cycle</keyword>
<feature type="repeat" description="TPR" evidence="2">
    <location>
        <begin position="188"/>
        <end position="221"/>
    </location>
</feature>
<gene>
    <name evidence="1" type="primary">cpoB</name>
    <name evidence="5" type="ORF">N791_04435</name>
</gene>
<dbReference type="InterPro" id="IPR034706">
    <property type="entry name" value="CpoB"/>
</dbReference>
<evidence type="ECO:0000313" key="6">
    <source>
        <dbReference type="Proteomes" id="UP000030003"/>
    </source>
</evidence>
<dbReference type="GO" id="GO:0030288">
    <property type="term" value="C:outer membrane-bounded periplasmic space"/>
    <property type="evidence" value="ECO:0007669"/>
    <property type="project" value="UniProtKB-UniRule"/>
</dbReference>
<dbReference type="NCBIfam" id="TIGR02795">
    <property type="entry name" value="tol_pal_ybgF"/>
    <property type="match status" value="1"/>
</dbReference>
<keyword evidence="1" id="KW-0132">Cell division</keyword>
<evidence type="ECO:0000313" key="5">
    <source>
        <dbReference type="EMBL" id="KGO97956.1"/>
    </source>
</evidence>
<keyword evidence="1" id="KW-0574">Periplasm</keyword>
<dbReference type="PROSITE" id="PS50005">
    <property type="entry name" value="TPR"/>
    <property type="match status" value="1"/>
</dbReference>
<feature type="region of interest" description="Disordered" evidence="3">
    <location>
        <begin position="99"/>
        <end position="137"/>
    </location>
</feature>
<comment type="caution">
    <text evidence="5">The sequence shown here is derived from an EMBL/GenBank/DDBJ whole genome shotgun (WGS) entry which is preliminary data.</text>
</comment>
<feature type="coiled-coil region" evidence="1">
    <location>
        <begin position="56"/>
        <end position="83"/>
    </location>
</feature>
<comment type="function">
    <text evidence="1">Mediates coordination of peptidoglycan synthesis and outer membrane constriction during cell division.</text>
</comment>
<protein>
    <recommendedName>
        <fullName evidence="1">Cell division coordinator CpoB</fullName>
    </recommendedName>
</protein>
<keyword evidence="1" id="KW-0175">Coiled coil</keyword>
<dbReference type="RefSeq" id="WP_027070607.1">
    <property type="nucleotide sequence ID" value="NZ_AVBH01000160.1"/>
</dbReference>
<reference evidence="5 6" key="1">
    <citation type="submission" date="2013-08" db="EMBL/GenBank/DDBJ databases">
        <title>Genomic analysis of Lysobacter defluvii.</title>
        <authorList>
            <person name="Wang Q."/>
            <person name="Wang G."/>
        </authorList>
    </citation>
    <scope>NUCLEOTIDE SEQUENCE [LARGE SCALE GENOMIC DNA]</scope>
    <source>
        <strain evidence="5 6">IMMIB APB-9</strain>
    </source>
</reference>
<dbReference type="Proteomes" id="UP000030003">
    <property type="component" value="Unassembled WGS sequence"/>
</dbReference>
<dbReference type="InterPro" id="IPR014162">
    <property type="entry name" value="CpoB_C"/>
</dbReference>
<keyword evidence="6" id="KW-1185">Reference proteome</keyword>
<keyword evidence="1" id="KW-0732">Signal</keyword>
<sequence length="277" mass="29772" precursor="true">MRKSFIAMIAAPVVVAAALVAAAPASAQRMSLAERVALLEQQAGNNQATMDLLRQVNMLKDEVVALRAQVEELTHQQQQARESARMQYLDLDGRLNRLEGGAAPAADGPGEVLELGATPEVPSAPATPAAPADPAPVVHGDPGAMDALEGEREAYDAAFAALRAGKYDESARQFNSFLGYYPDGAFAPNALYWLGESYYVTQNYQLALQQFRQLLERFPTHDKAPGALLKVGLSQQGLQQLDAAERTLAEVSSRYPGTDAARIAEDRLGAIRLGRLN</sequence>
<feature type="compositionally biased region" description="Low complexity" evidence="3">
    <location>
        <begin position="100"/>
        <end position="110"/>
    </location>
</feature>
<dbReference type="AlphaFoldDB" id="A0A0A0MA30"/>
<dbReference type="InterPro" id="IPR032519">
    <property type="entry name" value="YbgF_tri"/>
</dbReference>
<dbReference type="InterPro" id="IPR019734">
    <property type="entry name" value="TPR_rpt"/>
</dbReference>
<keyword evidence="2" id="KW-0802">TPR repeat</keyword>
<dbReference type="Gene3D" id="1.20.5.110">
    <property type="match status" value="1"/>
</dbReference>
<feature type="chain" id="PRO_5009982882" description="Cell division coordinator CpoB" evidence="1">
    <location>
        <begin position="28"/>
        <end position="277"/>
    </location>
</feature>
<evidence type="ECO:0000256" key="1">
    <source>
        <dbReference type="HAMAP-Rule" id="MF_02066"/>
    </source>
</evidence>
<dbReference type="SUPFAM" id="SSF48452">
    <property type="entry name" value="TPR-like"/>
    <property type="match status" value="1"/>
</dbReference>
<dbReference type="EMBL" id="AVBH01000160">
    <property type="protein sequence ID" value="KGO97956.1"/>
    <property type="molecule type" value="Genomic_DNA"/>
</dbReference>
<accession>A0A0A0MA30</accession>
<name>A0A0A0MA30_9GAMM</name>